<dbReference type="Proteomes" id="UP001500427">
    <property type="component" value="Unassembled WGS sequence"/>
</dbReference>
<keyword evidence="1" id="KW-0812">Transmembrane</keyword>
<dbReference type="RefSeq" id="WP_345507902.1">
    <property type="nucleotide sequence ID" value="NZ_BAABIW010000016.1"/>
</dbReference>
<gene>
    <name evidence="2" type="ORF">GCM10023258_25880</name>
</gene>
<dbReference type="EMBL" id="BAABIW010000016">
    <property type="protein sequence ID" value="GAA5029433.1"/>
    <property type="molecule type" value="Genomic_DNA"/>
</dbReference>
<feature type="transmembrane region" description="Helical" evidence="1">
    <location>
        <begin position="99"/>
        <end position="125"/>
    </location>
</feature>
<feature type="transmembrane region" description="Helical" evidence="1">
    <location>
        <begin position="482"/>
        <end position="502"/>
    </location>
</feature>
<feature type="transmembrane region" description="Helical" evidence="1">
    <location>
        <begin position="131"/>
        <end position="150"/>
    </location>
</feature>
<keyword evidence="3" id="KW-1185">Reference proteome</keyword>
<reference evidence="3" key="1">
    <citation type="journal article" date="2019" name="Int. J. Syst. Evol. Microbiol.">
        <title>The Global Catalogue of Microorganisms (GCM) 10K type strain sequencing project: providing services to taxonomists for standard genome sequencing and annotation.</title>
        <authorList>
            <consortium name="The Broad Institute Genomics Platform"/>
            <consortium name="The Broad Institute Genome Sequencing Center for Infectious Disease"/>
            <person name="Wu L."/>
            <person name="Ma J."/>
        </authorList>
    </citation>
    <scope>NUCLEOTIDE SEQUENCE [LARGE SCALE GENOMIC DNA]</scope>
    <source>
        <strain evidence="3">JCM 17687</strain>
    </source>
</reference>
<protein>
    <recommendedName>
        <fullName evidence="4">ABC-2 type transport system permease protein</fullName>
    </recommendedName>
</protein>
<keyword evidence="1" id="KW-1133">Transmembrane helix</keyword>
<feature type="transmembrane region" description="Helical" evidence="1">
    <location>
        <begin position="171"/>
        <end position="191"/>
    </location>
</feature>
<feature type="transmembrane region" description="Helical" evidence="1">
    <location>
        <begin position="304"/>
        <end position="324"/>
    </location>
</feature>
<keyword evidence="1" id="KW-0472">Membrane</keyword>
<proteinExistence type="predicted"/>
<evidence type="ECO:0000313" key="2">
    <source>
        <dbReference type="EMBL" id="GAA5029433.1"/>
    </source>
</evidence>
<evidence type="ECO:0000256" key="1">
    <source>
        <dbReference type="SAM" id="Phobius"/>
    </source>
</evidence>
<organism evidence="2 3">
    <name type="scientific">Terrabacter aeriphilus</name>
    <dbReference type="NCBI Taxonomy" id="515662"/>
    <lineage>
        <taxon>Bacteria</taxon>
        <taxon>Bacillati</taxon>
        <taxon>Actinomycetota</taxon>
        <taxon>Actinomycetes</taxon>
        <taxon>Micrococcales</taxon>
        <taxon>Intrasporangiaceae</taxon>
        <taxon>Terrabacter</taxon>
    </lineage>
</organism>
<evidence type="ECO:0008006" key="4">
    <source>
        <dbReference type="Google" id="ProtNLM"/>
    </source>
</evidence>
<feature type="transmembrane region" description="Helical" evidence="1">
    <location>
        <begin position="375"/>
        <end position="396"/>
    </location>
</feature>
<feature type="transmembrane region" description="Helical" evidence="1">
    <location>
        <begin position="24"/>
        <end position="48"/>
    </location>
</feature>
<feature type="transmembrane region" description="Helical" evidence="1">
    <location>
        <begin position="451"/>
        <end position="476"/>
    </location>
</feature>
<accession>A0ABP9JEC0</accession>
<feature type="transmembrane region" description="Helical" evidence="1">
    <location>
        <begin position="54"/>
        <end position="78"/>
    </location>
</feature>
<feature type="transmembrane region" description="Helical" evidence="1">
    <location>
        <begin position="231"/>
        <end position="250"/>
    </location>
</feature>
<feature type="transmembrane region" description="Helical" evidence="1">
    <location>
        <begin position="402"/>
        <end position="430"/>
    </location>
</feature>
<sequence>MVAHLVRLKLGLLRNTFRRSRAQAVGAVIGIIYFTGLVVAVAVGLGALRGTPDAVRVVVPLAGAAGTVLWTVVPLLSFGSDPTLDPGRFATFAIPHRDLAVGLLAAALVGLPAIASTVLCVGVVVGSSQTLTSTLVALVGAAIGLLTAVTTSRWVSARMTRIISSRRGRDAVGVIGLLLLVLVGPAFSLLGNLGSDLVGLATTAARVVAWTPLGWAWAASGDVAAGDVGVGVVRLVLAAALLALVGWAWATAIREQVENPTGGTRSDASVSTGSDLGLLARLPGTPRGAVAARALTSWRRDPRYQVSLAMTPVLPLVLLIPFVTSDLTWTPLLMAPLLAFLLGWSEHNAVAYEGDALWLHLVAGLSGRDDRVGRLVPGALLSAVLLPVYAGVGVALAGRWDLLPAVVGLSVGVLGAGFGVSSVMSVVLPYPVPASGESPFSAPPGAAGITLGAQSLASLCTVVLAAPTLVLAWFAWQDGGAFVWLTGVAGVVLGAVGGLAGLRLGARLYDRRAPELLAALQR</sequence>
<evidence type="ECO:0000313" key="3">
    <source>
        <dbReference type="Proteomes" id="UP001500427"/>
    </source>
</evidence>
<name>A0ABP9JEC0_9MICO</name>
<comment type="caution">
    <text evidence="2">The sequence shown here is derived from an EMBL/GenBank/DDBJ whole genome shotgun (WGS) entry which is preliminary data.</text>
</comment>